<dbReference type="RefSeq" id="WP_168913179.1">
    <property type="nucleotide sequence ID" value="NZ_JABACI010000004.1"/>
</dbReference>
<dbReference type="Pfam" id="PF07730">
    <property type="entry name" value="HisKA_3"/>
    <property type="match status" value="1"/>
</dbReference>
<dbReference type="Proteomes" id="UP001429745">
    <property type="component" value="Unassembled WGS sequence"/>
</dbReference>
<dbReference type="Pfam" id="PF02518">
    <property type="entry name" value="HATPase_c"/>
    <property type="match status" value="1"/>
</dbReference>
<keyword evidence="1" id="KW-0808">Transferase</keyword>
<evidence type="ECO:0000256" key="5">
    <source>
        <dbReference type="SAM" id="Phobius"/>
    </source>
</evidence>
<keyword evidence="9" id="KW-1185">Reference proteome</keyword>
<gene>
    <name evidence="8" type="ORF">HF576_12580</name>
</gene>
<evidence type="ECO:0000259" key="6">
    <source>
        <dbReference type="Pfam" id="PF02518"/>
    </source>
</evidence>
<sequence>MPAAPRVRSALSRSLDRALVLVALLALMLVVVELALFPLTGPAGPLLVMLPAIFAVYVIAGLIAWKRRPSNGMGFLIVVAGFALYLGTLQNTGVPVLVGIGAVCATIVAPALVHLLLAFPTGRLPDRTSKLLVASVYVVSLVFQAPLYLLDPQGPFPPFAVADLPRVAELFGLFQTAVATALSVGVAVVLWGRLRRADAAHRRVLIPLFSYGIFAVLFMPLIAIVLDRVLLVHPYVRGYIQFAVLAGVPIAFALGTLRGGFARTGELEELGTWLGTASASKEPLTTALAHALGDPSLRLYFWAGDRGEFLDADGRVAPARTADSRRGWEKIMLDGRIIGAIDYDSALLADRKLVRTAGRIVAIEVERARLTAELRASQRALMQSRERLVEAADRERRRIARDLHDGLQVRLVLLALEAQQLATAPSAAVPERATRLRVDIDAAAADVRTLVRDLVPAALVERGLAAAAEDLADRMPIPTQFESDVEDGAIGDLVEATTYFVLTEALANVVKHAHATLARVRLAVEDGRVHLDVEDDGVGGASMGAGSGLRGLADRVEAIGGVITISSPRGKGTRVQAEVPCA</sequence>
<name>A0ABX1KCC9_9MICO</name>
<organism evidence="8 9">
    <name type="scientific">Microbacterium salsuginis</name>
    <dbReference type="NCBI Taxonomy" id="2722803"/>
    <lineage>
        <taxon>Bacteria</taxon>
        <taxon>Bacillati</taxon>
        <taxon>Actinomycetota</taxon>
        <taxon>Actinomycetes</taxon>
        <taxon>Micrococcales</taxon>
        <taxon>Microbacteriaceae</taxon>
        <taxon>Microbacterium</taxon>
    </lineage>
</organism>
<keyword evidence="2 8" id="KW-0418">Kinase</keyword>
<proteinExistence type="predicted"/>
<keyword evidence="5" id="KW-0812">Transmembrane</keyword>
<feature type="transmembrane region" description="Helical" evidence="5">
    <location>
        <begin position="18"/>
        <end position="37"/>
    </location>
</feature>
<protein>
    <submittedName>
        <fullName evidence="8">Sensor histidine kinase</fullName>
    </submittedName>
</protein>
<keyword evidence="5" id="KW-0472">Membrane</keyword>
<evidence type="ECO:0000256" key="2">
    <source>
        <dbReference type="ARBA" id="ARBA00022777"/>
    </source>
</evidence>
<feature type="transmembrane region" description="Helical" evidence="5">
    <location>
        <begin position="43"/>
        <end position="65"/>
    </location>
</feature>
<keyword evidence="3" id="KW-0902">Two-component regulatory system</keyword>
<keyword evidence="5" id="KW-1133">Transmembrane helix</keyword>
<feature type="domain" description="Histidine kinase/HSP90-like ATPase" evidence="6">
    <location>
        <begin position="499"/>
        <end position="580"/>
    </location>
</feature>
<dbReference type="InterPro" id="IPR050482">
    <property type="entry name" value="Sensor_HK_TwoCompSys"/>
</dbReference>
<dbReference type="Gene3D" id="1.20.5.1930">
    <property type="match status" value="1"/>
</dbReference>
<dbReference type="CDD" id="cd16917">
    <property type="entry name" value="HATPase_UhpB-NarQ-NarX-like"/>
    <property type="match status" value="1"/>
</dbReference>
<reference evidence="8 9" key="1">
    <citation type="submission" date="2020-04" db="EMBL/GenBank/DDBJ databases">
        <title>CFH 90308 Microbacterium sp.</title>
        <authorList>
            <person name="Nie G."/>
            <person name="Ming H."/>
            <person name="Xia T."/>
        </authorList>
    </citation>
    <scope>NUCLEOTIDE SEQUENCE [LARGE SCALE GENOMIC DNA]</scope>
    <source>
        <strain evidence="8 9">CFH 90308</strain>
    </source>
</reference>
<feature type="transmembrane region" description="Helical" evidence="5">
    <location>
        <begin position="131"/>
        <end position="150"/>
    </location>
</feature>
<comment type="caution">
    <text evidence="8">The sequence shown here is derived from an EMBL/GenBank/DDBJ whole genome shotgun (WGS) entry which is preliminary data.</text>
</comment>
<evidence type="ECO:0000313" key="9">
    <source>
        <dbReference type="Proteomes" id="UP001429745"/>
    </source>
</evidence>
<dbReference type="Gene3D" id="3.30.565.10">
    <property type="entry name" value="Histidine kinase-like ATPase, C-terminal domain"/>
    <property type="match status" value="1"/>
</dbReference>
<feature type="transmembrane region" description="Helical" evidence="5">
    <location>
        <begin position="96"/>
        <end position="119"/>
    </location>
</feature>
<feature type="transmembrane region" description="Helical" evidence="5">
    <location>
        <begin position="238"/>
        <end position="257"/>
    </location>
</feature>
<dbReference type="GO" id="GO:0016301">
    <property type="term" value="F:kinase activity"/>
    <property type="evidence" value="ECO:0007669"/>
    <property type="project" value="UniProtKB-KW"/>
</dbReference>
<dbReference type="InterPro" id="IPR011712">
    <property type="entry name" value="Sig_transdc_His_kin_sub3_dim/P"/>
</dbReference>
<evidence type="ECO:0000256" key="3">
    <source>
        <dbReference type="ARBA" id="ARBA00023012"/>
    </source>
</evidence>
<feature type="transmembrane region" description="Helical" evidence="5">
    <location>
        <begin position="72"/>
        <end position="90"/>
    </location>
</feature>
<feature type="coiled-coil region" evidence="4">
    <location>
        <begin position="360"/>
        <end position="387"/>
    </location>
</feature>
<dbReference type="SUPFAM" id="SSF55874">
    <property type="entry name" value="ATPase domain of HSP90 chaperone/DNA topoisomerase II/histidine kinase"/>
    <property type="match status" value="1"/>
</dbReference>
<evidence type="ECO:0000256" key="1">
    <source>
        <dbReference type="ARBA" id="ARBA00022679"/>
    </source>
</evidence>
<evidence type="ECO:0000313" key="8">
    <source>
        <dbReference type="EMBL" id="NLP84688.1"/>
    </source>
</evidence>
<dbReference type="PANTHER" id="PTHR24421">
    <property type="entry name" value="NITRATE/NITRITE SENSOR PROTEIN NARX-RELATED"/>
    <property type="match status" value="1"/>
</dbReference>
<accession>A0ABX1KCC9</accession>
<feature type="domain" description="Signal transduction histidine kinase subgroup 3 dimerisation and phosphoacceptor" evidence="7">
    <location>
        <begin position="395"/>
        <end position="459"/>
    </location>
</feature>
<dbReference type="InterPro" id="IPR003594">
    <property type="entry name" value="HATPase_dom"/>
</dbReference>
<dbReference type="InterPro" id="IPR036890">
    <property type="entry name" value="HATPase_C_sf"/>
</dbReference>
<keyword evidence="4" id="KW-0175">Coiled coil</keyword>
<evidence type="ECO:0000256" key="4">
    <source>
        <dbReference type="SAM" id="Coils"/>
    </source>
</evidence>
<dbReference type="EMBL" id="JABACI010000004">
    <property type="protein sequence ID" value="NLP84688.1"/>
    <property type="molecule type" value="Genomic_DNA"/>
</dbReference>
<feature type="transmembrane region" description="Helical" evidence="5">
    <location>
        <begin position="170"/>
        <end position="192"/>
    </location>
</feature>
<feature type="transmembrane region" description="Helical" evidence="5">
    <location>
        <begin position="204"/>
        <end position="226"/>
    </location>
</feature>
<evidence type="ECO:0000259" key="7">
    <source>
        <dbReference type="Pfam" id="PF07730"/>
    </source>
</evidence>